<comment type="caution">
    <text evidence="6">The sequence shown here is derived from an EMBL/GenBank/DDBJ whole genome shotgun (WGS) entry which is preliminary data.</text>
</comment>
<evidence type="ECO:0000256" key="1">
    <source>
        <dbReference type="ARBA" id="ARBA00022443"/>
    </source>
</evidence>
<feature type="compositionally biased region" description="Basic and acidic residues" evidence="3">
    <location>
        <begin position="85"/>
        <end position="95"/>
    </location>
</feature>
<evidence type="ECO:0000256" key="2">
    <source>
        <dbReference type="PROSITE-ProRule" id="PRU00192"/>
    </source>
</evidence>
<dbReference type="GO" id="GO:0005085">
    <property type="term" value="F:guanyl-nucleotide exchange factor activity"/>
    <property type="evidence" value="ECO:0007669"/>
    <property type="project" value="InterPro"/>
</dbReference>
<dbReference type="CDD" id="cd01221">
    <property type="entry name" value="PH_ephexin"/>
    <property type="match status" value="1"/>
</dbReference>
<dbReference type="SUPFAM" id="SSF48065">
    <property type="entry name" value="DBL homology domain (DH-domain)"/>
    <property type="match status" value="1"/>
</dbReference>
<feature type="compositionally biased region" description="Basic and acidic residues" evidence="3">
    <location>
        <begin position="46"/>
        <end position="60"/>
    </location>
</feature>
<dbReference type="SMART" id="SM00325">
    <property type="entry name" value="RhoGEF"/>
    <property type="match status" value="1"/>
</dbReference>
<dbReference type="InterPro" id="IPR047271">
    <property type="entry name" value="Ephexin-like"/>
</dbReference>
<dbReference type="InterPro" id="IPR036028">
    <property type="entry name" value="SH3-like_dom_sf"/>
</dbReference>
<evidence type="ECO:0000256" key="3">
    <source>
        <dbReference type="SAM" id="MobiDB-lite"/>
    </source>
</evidence>
<proteinExistence type="predicted"/>
<dbReference type="InterPro" id="IPR035899">
    <property type="entry name" value="DBL_dom_sf"/>
</dbReference>
<dbReference type="InterPro" id="IPR000219">
    <property type="entry name" value="DH_dom"/>
</dbReference>
<dbReference type="SMART" id="SM00326">
    <property type="entry name" value="SH3"/>
    <property type="match status" value="1"/>
</dbReference>
<evidence type="ECO:0000313" key="7">
    <source>
        <dbReference type="Proteomes" id="UP000327468"/>
    </source>
</evidence>
<name>A0A5N5PYY3_PANHP</name>
<dbReference type="Gene3D" id="1.20.900.10">
    <property type="entry name" value="Dbl homology (DH) domain"/>
    <property type="match status" value="1"/>
</dbReference>
<evidence type="ECO:0000259" key="5">
    <source>
        <dbReference type="PROSITE" id="PS50010"/>
    </source>
</evidence>
<dbReference type="InterPro" id="IPR047270">
    <property type="entry name" value="PH_ephexin"/>
</dbReference>
<dbReference type="PANTHER" id="PTHR12845:SF10">
    <property type="entry name" value="EPHEXIN-1-LIKE"/>
    <property type="match status" value="1"/>
</dbReference>
<gene>
    <name evidence="6" type="ORF">PHYPO_G00105300</name>
</gene>
<evidence type="ECO:0008006" key="8">
    <source>
        <dbReference type="Google" id="ProtNLM"/>
    </source>
</evidence>
<dbReference type="PROSITE" id="PS50002">
    <property type="entry name" value="SH3"/>
    <property type="match status" value="1"/>
</dbReference>
<organism evidence="6 7">
    <name type="scientific">Pangasianodon hypophthalmus</name>
    <name type="common">Striped catfish</name>
    <name type="synonym">Helicophagus hypophthalmus</name>
    <dbReference type="NCBI Taxonomy" id="310915"/>
    <lineage>
        <taxon>Eukaryota</taxon>
        <taxon>Metazoa</taxon>
        <taxon>Chordata</taxon>
        <taxon>Craniata</taxon>
        <taxon>Vertebrata</taxon>
        <taxon>Euteleostomi</taxon>
        <taxon>Actinopterygii</taxon>
        <taxon>Neopterygii</taxon>
        <taxon>Teleostei</taxon>
        <taxon>Ostariophysi</taxon>
        <taxon>Siluriformes</taxon>
        <taxon>Pangasiidae</taxon>
        <taxon>Pangasianodon</taxon>
    </lineage>
</organism>
<dbReference type="Gene3D" id="2.30.29.30">
    <property type="entry name" value="Pleckstrin-homology domain (PH domain)/Phosphotyrosine-binding domain (PTB)"/>
    <property type="match status" value="1"/>
</dbReference>
<feature type="domain" description="SH3" evidence="4">
    <location>
        <begin position="546"/>
        <end position="607"/>
    </location>
</feature>
<feature type="region of interest" description="Disordered" evidence="3">
    <location>
        <begin position="34"/>
        <end position="122"/>
    </location>
</feature>
<dbReference type="InterPro" id="IPR011993">
    <property type="entry name" value="PH-like_dom_sf"/>
</dbReference>
<keyword evidence="1 2" id="KW-0728">SH3 domain</keyword>
<keyword evidence="7" id="KW-1185">Reference proteome</keyword>
<evidence type="ECO:0000313" key="6">
    <source>
        <dbReference type="EMBL" id="KAB5584251.1"/>
    </source>
</evidence>
<dbReference type="SUPFAM" id="SSF50044">
    <property type="entry name" value="SH3-domain"/>
    <property type="match status" value="1"/>
</dbReference>
<dbReference type="EMBL" id="VFJC01000003">
    <property type="protein sequence ID" value="KAB5584251.1"/>
    <property type="molecule type" value="Genomic_DNA"/>
</dbReference>
<reference evidence="6 7" key="1">
    <citation type="submission" date="2019-06" db="EMBL/GenBank/DDBJ databases">
        <title>A chromosome-scale genome assembly of the striped catfish, Pangasianodon hypophthalmus.</title>
        <authorList>
            <person name="Wen M."/>
            <person name="Zahm M."/>
            <person name="Roques C."/>
            <person name="Cabau C."/>
            <person name="Klopp C."/>
            <person name="Donnadieu C."/>
            <person name="Jouanno E."/>
            <person name="Avarre J.-C."/>
            <person name="Campet M."/>
            <person name="Ha T.T.T."/>
            <person name="Dugue R."/>
            <person name="Lampietro C."/>
            <person name="Louis A."/>
            <person name="Herpin A."/>
            <person name="Echchiki A."/>
            <person name="Berthelot C."/>
            <person name="Parey E."/>
            <person name="Roest-Crollius H."/>
            <person name="Braasch I."/>
            <person name="Postlethwait J."/>
            <person name="Bobe J."/>
            <person name="Montfort J."/>
            <person name="Bouchez O."/>
            <person name="Begum T."/>
            <person name="Schartl M."/>
            <person name="Guiguen Y."/>
        </authorList>
    </citation>
    <scope>NUCLEOTIDE SEQUENCE [LARGE SCALE GENOMIC DNA]</scope>
    <source>
        <strain evidence="6 7">Indonesia</strain>
        <tissue evidence="6">Blood</tissue>
    </source>
</reference>
<dbReference type="AlphaFoldDB" id="A0A5N5PYY3"/>
<dbReference type="SUPFAM" id="SSF50729">
    <property type="entry name" value="PH domain-like"/>
    <property type="match status" value="1"/>
</dbReference>
<dbReference type="InterPro" id="IPR001452">
    <property type="entry name" value="SH3_domain"/>
</dbReference>
<sequence length="647" mass="73654">MLPQMDPVRATLFLQPAHPAVLVFVIIPALEGTTDDDNESIYAEPDMPKHDDTAPERYEPEPSGVAMKVPSQKPIPTARMAAQEQSKHQDSEHVISKSLRNKKKNKADKTKQNKSSISVKRPTTISNCSRSQFFQTSAKCPEQSSAGMVPSAGLKVKRTRSSPCRQTKAKDGRSWKMLQDSLWQERCVVKESGILNHLTKEELLLQESIYEVATSEQSYLERLTVVVNHFMESPELNSAIASRDQKALFSSMHKMREISKNFLESMVQNLGSRLFCEGFCDVVHRYATGPFSAYVDYIRNIPCQKQTLIKLRACDSTSRKESPRFVEILNKLQEDPCCNRLPLDSFLSLPFQRISQLKVLMETVLKRAASKSDIQASAEAALTEISEVLEACNREVGKMKQIEELVNIANKIEFECKALPLVSSSRWLIRDGEMTQLTLNENIFVQRKNCTVHLILFNDLLLVASKKGSDRYVVHDHVHRSLIEVTEGAKVEDDLEGYDMRRVFLLAILKNHKGSSYQLLLQTSTLEERDSWLKVLKSEEGVYEEWDCPQVRCIEAYNGQQPGELSLQPEDIVSIIQKTSDGLMEGRRLPDGERGWFPAKCVMEISNEHVQRRNLRQRHHVLQAAANILKRRSICQDQHTTTCFNKY</sequence>
<feature type="region of interest" description="Disordered" evidence="3">
    <location>
        <begin position="144"/>
        <end position="170"/>
    </location>
</feature>
<dbReference type="Pfam" id="PF00621">
    <property type="entry name" value="RhoGEF"/>
    <property type="match status" value="1"/>
</dbReference>
<accession>A0A5N5PYY3</accession>
<dbReference type="PROSITE" id="PS50010">
    <property type="entry name" value="DH_2"/>
    <property type="match status" value="1"/>
</dbReference>
<dbReference type="Proteomes" id="UP000327468">
    <property type="component" value="Chromosome 2"/>
</dbReference>
<dbReference type="Gene3D" id="2.30.30.40">
    <property type="entry name" value="SH3 Domains"/>
    <property type="match status" value="1"/>
</dbReference>
<dbReference type="PANTHER" id="PTHR12845">
    <property type="entry name" value="GUANINE NUCLEOTIDE EXCHANGE FACTOR"/>
    <property type="match status" value="1"/>
</dbReference>
<feature type="domain" description="DH" evidence="5">
    <location>
        <begin position="204"/>
        <end position="395"/>
    </location>
</feature>
<protein>
    <recommendedName>
        <fullName evidence="8">DH domain-containing protein</fullName>
    </recommendedName>
</protein>
<dbReference type="Pfam" id="PF07653">
    <property type="entry name" value="SH3_2"/>
    <property type="match status" value="1"/>
</dbReference>
<evidence type="ECO:0000259" key="4">
    <source>
        <dbReference type="PROSITE" id="PS50002"/>
    </source>
</evidence>